<comment type="similarity">
    <text evidence="1">Belongs to the ATP-dependent AMP-binding enzyme family.</text>
</comment>
<evidence type="ECO:0000256" key="1">
    <source>
        <dbReference type="ARBA" id="ARBA00006432"/>
    </source>
</evidence>
<dbReference type="InterPro" id="IPR000873">
    <property type="entry name" value="AMP-dep_synth/lig_dom"/>
</dbReference>
<evidence type="ECO:0008006" key="9">
    <source>
        <dbReference type="Google" id="ProtNLM"/>
    </source>
</evidence>
<dbReference type="Gene3D" id="3.40.50.12780">
    <property type="entry name" value="N-terminal domain of ligase-like"/>
    <property type="match status" value="1"/>
</dbReference>
<sequence>MLADVSHSNSWGAWHWSEANKKLFHSEAADSMTEFRQFVNARFNLSFTTYEELRVWSVTEIERFWEAVWYFTDMVASEPFERVLENVPMAKIPKWFLGSKLNYAENMLRFRDDRVAVINAGESGLGTKLTYAQLYEQVRQCASALKKLGLKSGDVVSGYITNSSEAVVAMLATASIGAIWSSCAPDLGPSGVLDRFGQIAPKVLFTVNAVLYNGKVHSHMDKAKIVAAGLPTLTKVVVINSANFEFNSSDIVKGQSYEEFMATAGQDELVFEQLPFSHPLFVLYSSGTTGKPKCIVHSGAGVLLQHKKEHIIHGGMKREDVFFYYSTTSWMMWQWLVGGLATGCTIITYDGSPFKSSGTRLWDLADELKITHFGVSAKYLQTVQELKQEPMVSHDLSSIKVIYSTGSPLHPEQFDYVYSKIKTDVVLGSITGGTDICSLFAGHNVEGPVHRGEIQCRSLGMAIEAWNDEGKPVLGQPGDLVCVKPFPCMPVYFWDDASGEKYHNAYFANFENVWYHGDFMDVNPSTGGVVMLGRSDGTLKPNGVRFGSADLYNVMVAHFINQVPDSLVVGQPYKGDERVIMFCKMAAGQPLDADLEKKIKTKIREELSARHVPAVILPIADIPYTLTGKKVEIAVKKILKGETKLTRSALANPDSLDLYIELYNSTLMNQ</sequence>
<dbReference type="Gene3D" id="3.30.300.30">
    <property type="match status" value="1"/>
</dbReference>
<evidence type="ECO:0000259" key="6">
    <source>
        <dbReference type="Pfam" id="PF16177"/>
    </source>
</evidence>
<dbReference type="NCBIfam" id="NF002937">
    <property type="entry name" value="PRK03584.1"/>
    <property type="match status" value="1"/>
</dbReference>
<dbReference type="Proteomes" id="UP000320333">
    <property type="component" value="Unassembled WGS sequence"/>
</dbReference>
<feature type="domain" description="AMP-dependent synthetase/ligase" evidence="5">
    <location>
        <begin position="110"/>
        <end position="485"/>
    </location>
</feature>
<evidence type="ECO:0000256" key="2">
    <source>
        <dbReference type="ARBA" id="ARBA00022598"/>
    </source>
</evidence>
<feature type="domain" description="Acetyl-coenzyme A synthetase N-terminal" evidence="6">
    <location>
        <begin position="50"/>
        <end position="106"/>
    </location>
</feature>
<dbReference type="PANTHER" id="PTHR42921">
    <property type="entry name" value="ACETOACETYL-COA SYNTHETASE"/>
    <property type="match status" value="1"/>
</dbReference>
<dbReference type="EMBL" id="QEAP01000251">
    <property type="protein sequence ID" value="TPX71561.1"/>
    <property type="molecule type" value="Genomic_DNA"/>
</dbReference>
<dbReference type="GO" id="GO:0006629">
    <property type="term" value="P:lipid metabolic process"/>
    <property type="evidence" value="ECO:0007669"/>
    <property type="project" value="InterPro"/>
</dbReference>
<dbReference type="GO" id="GO:0005524">
    <property type="term" value="F:ATP binding"/>
    <property type="evidence" value="ECO:0007669"/>
    <property type="project" value="UniProtKB-KW"/>
</dbReference>
<dbReference type="OrthoDB" id="10253869at2759"/>
<evidence type="ECO:0000256" key="3">
    <source>
        <dbReference type="ARBA" id="ARBA00022741"/>
    </source>
</evidence>
<reference evidence="7 8" key="1">
    <citation type="journal article" date="2019" name="Sci. Rep.">
        <title>Comparative genomics of chytrid fungi reveal insights into the obligate biotrophic and pathogenic lifestyle of Synchytrium endobioticum.</title>
        <authorList>
            <person name="van de Vossenberg B.T.L.H."/>
            <person name="Warris S."/>
            <person name="Nguyen H.D.T."/>
            <person name="van Gent-Pelzer M.P.E."/>
            <person name="Joly D.L."/>
            <person name="van de Geest H.C."/>
            <person name="Bonants P.J.M."/>
            <person name="Smith D.S."/>
            <person name="Levesque C.A."/>
            <person name="van der Lee T.A.J."/>
        </authorList>
    </citation>
    <scope>NUCLEOTIDE SEQUENCE [LARGE SCALE GENOMIC DNA]</scope>
    <source>
        <strain evidence="7 8">CBS 675.73</strain>
    </source>
</reference>
<dbReference type="Pfam" id="PF00501">
    <property type="entry name" value="AMP-binding"/>
    <property type="match status" value="1"/>
</dbReference>
<organism evidence="7 8">
    <name type="scientific">Chytriomyces confervae</name>
    <dbReference type="NCBI Taxonomy" id="246404"/>
    <lineage>
        <taxon>Eukaryota</taxon>
        <taxon>Fungi</taxon>
        <taxon>Fungi incertae sedis</taxon>
        <taxon>Chytridiomycota</taxon>
        <taxon>Chytridiomycota incertae sedis</taxon>
        <taxon>Chytridiomycetes</taxon>
        <taxon>Chytridiales</taxon>
        <taxon>Chytriomycetaceae</taxon>
        <taxon>Chytriomyces</taxon>
    </lineage>
</organism>
<dbReference type="InterPro" id="IPR020845">
    <property type="entry name" value="AMP-binding_CS"/>
</dbReference>
<name>A0A507F5J8_9FUNG</name>
<dbReference type="PANTHER" id="PTHR42921:SF1">
    <property type="entry name" value="ACETOACETYL-COA SYNTHETASE"/>
    <property type="match status" value="1"/>
</dbReference>
<dbReference type="GO" id="GO:0030729">
    <property type="term" value="F:acetoacetate-CoA ligase activity"/>
    <property type="evidence" value="ECO:0007669"/>
    <property type="project" value="InterPro"/>
</dbReference>
<dbReference type="PROSITE" id="PS00455">
    <property type="entry name" value="AMP_BINDING"/>
    <property type="match status" value="1"/>
</dbReference>
<comment type="caution">
    <text evidence="7">The sequence shown here is derived from an EMBL/GenBank/DDBJ whole genome shotgun (WGS) entry which is preliminary data.</text>
</comment>
<evidence type="ECO:0000256" key="4">
    <source>
        <dbReference type="ARBA" id="ARBA00022840"/>
    </source>
</evidence>
<protein>
    <recommendedName>
        <fullName evidence="9">Acetoacetate--CoA ligase</fullName>
    </recommendedName>
</protein>
<gene>
    <name evidence="7" type="ORF">CcCBS67573_g06174</name>
</gene>
<dbReference type="InterPro" id="IPR042099">
    <property type="entry name" value="ANL_N_sf"/>
</dbReference>
<proteinExistence type="inferred from homology"/>
<keyword evidence="2" id="KW-0436">Ligase</keyword>
<dbReference type="Pfam" id="PF16177">
    <property type="entry name" value="ACAS_N"/>
    <property type="match status" value="1"/>
</dbReference>
<dbReference type="SUPFAM" id="SSF56801">
    <property type="entry name" value="Acetyl-CoA synthetase-like"/>
    <property type="match status" value="1"/>
</dbReference>
<dbReference type="InterPro" id="IPR045851">
    <property type="entry name" value="AMP-bd_C_sf"/>
</dbReference>
<dbReference type="InterPro" id="IPR005914">
    <property type="entry name" value="Acac_CoA_synth"/>
</dbReference>
<dbReference type="InterPro" id="IPR032387">
    <property type="entry name" value="ACAS_N"/>
</dbReference>
<evidence type="ECO:0000313" key="7">
    <source>
        <dbReference type="EMBL" id="TPX71561.1"/>
    </source>
</evidence>
<keyword evidence="8" id="KW-1185">Reference proteome</keyword>
<dbReference type="CDD" id="cd05943">
    <property type="entry name" value="AACS"/>
    <property type="match status" value="1"/>
</dbReference>
<dbReference type="NCBIfam" id="TIGR01217">
    <property type="entry name" value="ac_ac_CoA_syn"/>
    <property type="match status" value="1"/>
</dbReference>
<keyword evidence="4" id="KW-0067">ATP-binding</keyword>
<keyword evidence="3" id="KW-0547">Nucleotide-binding</keyword>
<accession>A0A507F5J8</accession>
<evidence type="ECO:0000313" key="8">
    <source>
        <dbReference type="Proteomes" id="UP000320333"/>
    </source>
</evidence>
<dbReference type="STRING" id="246404.A0A507F5J8"/>
<dbReference type="AlphaFoldDB" id="A0A507F5J8"/>
<evidence type="ECO:0000259" key="5">
    <source>
        <dbReference type="Pfam" id="PF00501"/>
    </source>
</evidence>